<dbReference type="RefSeq" id="XP_024770802.1">
    <property type="nucleotide sequence ID" value="XM_024919617.1"/>
</dbReference>
<feature type="compositionally biased region" description="Acidic residues" evidence="3">
    <location>
        <begin position="107"/>
        <end position="123"/>
    </location>
</feature>
<dbReference type="STRING" id="983964.A0A2T4A234"/>
<organism evidence="5 6">
    <name type="scientific">Trichoderma harzianum CBS 226.95</name>
    <dbReference type="NCBI Taxonomy" id="983964"/>
    <lineage>
        <taxon>Eukaryota</taxon>
        <taxon>Fungi</taxon>
        <taxon>Dikarya</taxon>
        <taxon>Ascomycota</taxon>
        <taxon>Pezizomycotina</taxon>
        <taxon>Sordariomycetes</taxon>
        <taxon>Hypocreomycetidae</taxon>
        <taxon>Hypocreales</taxon>
        <taxon>Hypocreaceae</taxon>
        <taxon>Trichoderma</taxon>
    </lineage>
</organism>
<dbReference type="InterPro" id="IPR003034">
    <property type="entry name" value="SAP_dom"/>
</dbReference>
<dbReference type="InterPro" id="IPR036361">
    <property type="entry name" value="SAP_dom_sf"/>
</dbReference>
<proteinExistence type="inferred from homology"/>
<feature type="compositionally biased region" description="Basic and acidic residues" evidence="3">
    <location>
        <begin position="72"/>
        <end position="86"/>
    </location>
</feature>
<dbReference type="InterPro" id="IPR052240">
    <property type="entry name" value="SAP_domain_ribonucleoprotein"/>
</dbReference>
<dbReference type="Pfam" id="PF02037">
    <property type="entry name" value="SAP"/>
    <property type="match status" value="1"/>
</dbReference>
<dbReference type="Pfam" id="PF18592">
    <property type="entry name" value="Tho1_MOS11_C"/>
    <property type="match status" value="1"/>
</dbReference>
<evidence type="ECO:0000313" key="6">
    <source>
        <dbReference type="Proteomes" id="UP000241690"/>
    </source>
</evidence>
<feature type="compositionally biased region" description="Basic and acidic residues" evidence="3">
    <location>
        <begin position="48"/>
        <end position="59"/>
    </location>
</feature>
<protein>
    <recommendedName>
        <fullName evidence="4">SAP domain-containing protein</fullName>
    </recommendedName>
</protein>
<dbReference type="Gene3D" id="1.10.720.30">
    <property type="entry name" value="SAP domain"/>
    <property type="match status" value="1"/>
</dbReference>
<evidence type="ECO:0000313" key="5">
    <source>
        <dbReference type="EMBL" id="PTB51125.1"/>
    </source>
</evidence>
<keyword evidence="1" id="KW-0597">Phosphoprotein</keyword>
<dbReference type="PANTHER" id="PTHR46551">
    <property type="entry name" value="SAP DOMAIN-CONTAINING RIBONUCLEOPROTEIN"/>
    <property type="match status" value="1"/>
</dbReference>
<evidence type="ECO:0000256" key="3">
    <source>
        <dbReference type="SAM" id="MobiDB-lite"/>
    </source>
</evidence>
<keyword evidence="6" id="KW-1185">Reference proteome</keyword>
<feature type="compositionally biased region" description="Basic and acidic residues" evidence="3">
    <location>
        <begin position="195"/>
        <end position="210"/>
    </location>
</feature>
<dbReference type="GO" id="GO:0016973">
    <property type="term" value="P:poly(A)+ mRNA export from nucleus"/>
    <property type="evidence" value="ECO:0007669"/>
    <property type="project" value="TreeGrafter"/>
</dbReference>
<feature type="region of interest" description="Disordered" evidence="3">
    <location>
        <begin position="20"/>
        <end position="273"/>
    </location>
</feature>
<feature type="compositionally biased region" description="Low complexity" evidence="3">
    <location>
        <begin position="87"/>
        <end position="106"/>
    </location>
</feature>
<evidence type="ECO:0000256" key="1">
    <source>
        <dbReference type="ARBA" id="ARBA00022553"/>
    </source>
</evidence>
<evidence type="ECO:0000259" key="4">
    <source>
        <dbReference type="PROSITE" id="PS50800"/>
    </source>
</evidence>
<evidence type="ECO:0000256" key="2">
    <source>
        <dbReference type="ARBA" id="ARBA00046328"/>
    </source>
</evidence>
<accession>A0A2T4A234</accession>
<dbReference type="GO" id="GO:0005634">
    <property type="term" value="C:nucleus"/>
    <property type="evidence" value="ECO:0007669"/>
    <property type="project" value="TreeGrafter"/>
</dbReference>
<dbReference type="PANTHER" id="PTHR46551:SF1">
    <property type="entry name" value="SAP DOMAIN-CONTAINING RIBONUCLEOPROTEIN"/>
    <property type="match status" value="1"/>
</dbReference>
<dbReference type="InterPro" id="IPR040746">
    <property type="entry name" value="THO1_MOS11_C"/>
</dbReference>
<dbReference type="AlphaFoldDB" id="A0A2T4A234"/>
<dbReference type="SMART" id="SM00513">
    <property type="entry name" value="SAP"/>
    <property type="match status" value="1"/>
</dbReference>
<dbReference type="GeneID" id="36628186"/>
<dbReference type="PROSITE" id="PS50800">
    <property type="entry name" value="SAP"/>
    <property type="match status" value="1"/>
</dbReference>
<feature type="compositionally biased region" description="Basic and acidic residues" evidence="3">
    <location>
        <begin position="147"/>
        <end position="184"/>
    </location>
</feature>
<feature type="compositionally biased region" description="Basic and acidic residues" evidence="3">
    <location>
        <begin position="257"/>
        <end position="267"/>
    </location>
</feature>
<dbReference type="SUPFAM" id="SSF68906">
    <property type="entry name" value="SAP domain"/>
    <property type="match status" value="1"/>
</dbReference>
<comment type="similarity">
    <text evidence="2">Belongs to the SAP domain-containing ribonucleoprotein family.</text>
</comment>
<feature type="compositionally biased region" description="Basic and acidic residues" evidence="3">
    <location>
        <begin position="218"/>
        <end position="231"/>
    </location>
</feature>
<name>A0A2T4A234_TRIHA</name>
<sequence length="273" mass="29241">MADYTALKVPELKKLLAEKKLPQTGNKADLIARLQEDDKKNATASAPKADKPAESKEDEINYSDDEPSAASKPEKEQAAKPSEKPAAEPAAAEPAAAEPAAAAAAPADEDEAKPAEEAGDEPAAEPAEAKEPAPSFAIGLSSTTADEELRKRVERAKRFGTELDDETKKLAERAKRFGVDDKELATGLDSALPERPLKRGRDRKEGDGNRPGKRRSQDRREQQPSGNERRSGRNKGNQNQGGKGAGKPKFSSIIEDPAEKAKAEKRAARFAAA</sequence>
<dbReference type="Proteomes" id="UP000241690">
    <property type="component" value="Unassembled WGS sequence"/>
</dbReference>
<gene>
    <name evidence="5" type="ORF">M431DRAFT_511247</name>
</gene>
<reference evidence="5 6" key="1">
    <citation type="submission" date="2016-07" db="EMBL/GenBank/DDBJ databases">
        <title>Multiple horizontal gene transfer events from other fungi enriched the ability of initially mycotrophic Trichoderma (Ascomycota) to feed on dead plant biomass.</title>
        <authorList>
            <consortium name="DOE Joint Genome Institute"/>
            <person name="Aerts A."/>
            <person name="Atanasova L."/>
            <person name="Chenthamara K."/>
            <person name="Zhang J."/>
            <person name="Grujic M."/>
            <person name="Henrissat B."/>
            <person name="Kuo A."/>
            <person name="Salamov A."/>
            <person name="Lipzen A."/>
            <person name="Labutti K."/>
            <person name="Barry K."/>
            <person name="Miao Y."/>
            <person name="Rahimi M.J."/>
            <person name="Shen Q."/>
            <person name="Grigoriev I.V."/>
            <person name="Kubicek C.P."/>
            <person name="Druzhinina I.S."/>
        </authorList>
    </citation>
    <scope>NUCLEOTIDE SEQUENCE [LARGE SCALE GENOMIC DNA]</scope>
    <source>
        <strain evidence="5 6">CBS 226.95</strain>
    </source>
</reference>
<feature type="domain" description="SAP" evidence="4">
    <location>
        <begin position="4"/>
        <end position="38"/>
    </location>
</feature>
<dbReference type="EMBL" id="KZ679686">
    <property type="protein sequence ID" value="PTB51125.1"/>
    <property type="molecule type" value="Genomic_DNA"/>
</dbReference>